<comment type="similarity">
    <text evidence="2">Belongs to the glutamate-gated ion channel (TC 1.A.10.1) family.</text>
</comment>
<dbReference type="Pfam" id="PF00060">
    <property type="entry name" value="Lig_chan"/>
    <property type="match status" value="1"/>
</dbReference>
<evidence type="ECO:0000259" key="10">
    <source>
        <dbReference type="Pfam" id="PF00060"/>
    </source>
</evidence>
<keyword evidence="7 11" id="KW-0675">Receptor</keyword>
<feature type="domain" description="Ionotropic glutamate receptor C-terminal" evidence="10">
    <location>
        <begin position="50"/>
        <end position="268"/>
    </location>
</feature>
<evidence type="ECO:0000256" key="9">
    <source>
        <dbReference type="SAM" id="Phobius"/>
    </source>
</evidence>
<comment type="caution">
    <text evidence="11">The sequence shown here is derived from an EMBL/GenBank/DDBJ whole genome shotgun (WGS) entry which is preliminary data.</text>
</comment>
<evidence type="ECO:0000256" key="8">
    <source>
        <dbReference type="ARBA" id="ARBA00023180"/>
    </source>
</evidence>
<dbReference type="GO" id="GO:0005886">
    <property type="term" value="C:plasma membrane"/>
    <property type="evidence" value="ECO:0007669"/>
    <property type="project" value="UniProtKB-SubCell"/>
</dbReference>
<feature type="transmembrane region" description="Helical" evidence="9">
    <location>
        <begin position="262"/>
        <end position="282"/>
    </location>
</feature>
<dbReference type="PANTHER" id="PTHR42643:SF24">
    <property type="entry name" value="IONOTROPIC RECEPTOR 60A"/>
    <property type="match status" value="1"/>
</dbReference>
<name>A0A8J4Y6V2_CHIOP</name>
<dbReference type="GO" id="GO:0015276">
    <property type="term" value="F:ligand-gated monoatomic ion channel activity"/>
    <property type="evidence" value="ECO:0007669"/>
    <property type="project" value="InterPro"/>
</dbReference>
<evidence type="ECO:0000256" key="1">
    <source>
        <dbReference type="ARBA" id="ARBA00004651"/>
    </source>
</evidence>
<organism evidence="11 12">
    <name type="scientific">Chionoecetes opilio</name>
    <name type="common">Atlantic snow crab</name>
    <name type="synonym">Cancer opilio</name>
    <dbReference type="NCBI Taxonomy" id="41210"/>
    <lineage>
        <taxon>Eukaryota</taxon>
        <taxon>Metazoa</taxon>
        <taxon>Ecdysozoa</taxon>
        <taxon>Arthropoda</taxon>
        <taxon>Crustacea</taxon>
        <taxon>Multicrustacea</taxon>
        <taxon>Malacostraca</taxon>
        <taxon>Eumalacostraca</taxon>
        <taxon>Eucarida</taxon>
        <taxon>Decapoda</taxon>
        <taxon>Pleocyemata</taxon>
        <taxon>Brachyura</taxon>
        <taxon>Eubrachyura</taxon>
        <taxon>Majoidea</taxon>
        <taxon>Majidae</taxon>
        <taxon>Chionoecetes</taxon>
    </lineage>
</organism>
<keyword evidence="3" id="KW-1003">Cell membrane</keyword>
<dbReference type="InterPro" id="IPR001320">
    <property type="entry name" value="Iontro_rcpt_C"/>
</dbReference>
<dbReference type="Gene3D" id="1.10.287.70">
    <property type="match status" value="1"/>
</dbReference>
<evidence type="ECO:0000256" key="5">
    <source>
        <dbReference type="ARBA" id="ARBA00022989"/>
    </source>
</evidence>
<dbReference type="AlphaFoldDB" id="A0A8J4Y6V2"/>
<evidence type="ECO:0000313" key="12">
    <source>
        <dbReference type="Proteomes" id="UP000770661"/>
    </source>
</evidence>
<dbReference type="GO" id="GO:0050906">
    <property type="term" value="P:detection of stimulus involved in sensory perception"/>
    <property type="evidence" value="ECO:0007669"/>
    <property type="project" value="UniProtKB-ARBA"/>
</dbReference>
<dbReference type="SUPFAM" id="SSF53850">
    <property type="entry name" value="Periplasmic binding protein-like II"/>
    <property type="match status" value="1"/>
</dbReference>
<dbReference type="Proteomes" id="UP000770661">
    <property type="component" value="Unassembled WGS sequence"/>
</dbReference>
<evidence type="ECO:0000313" key="11">
    <source>
        <dbReference type="EMBL" id="KAG0718311.1"/>
    </source>
</evidence>
<dbReference type="OrthoDB" id="6357800at2759"/>
<evidence type="ECO:0000256" key="3">
    <source>
        <dbReference type="ARBA" id="ARBA00022475"/>
    </source>
</evidence>
<dbReference type="InterPro" id="IPR052192">
    <property type="entry name" value="Insect_Ionotropic_Sensory_Rcpt"/>
</dbReference>
<protein>
    <submittedName>
        <fullName evidence="11">Ionotropic receptor 93a</fullName>
    </submittedName>
</protein>
<proteinExistence type="inferred from homology"/>
<keyword evidence="8" id="KW-0325">Glycoprotein</keyword>
<evidence type="ECO:0000256" key="4">
    <source>
        <dbReference type="ARBA" id="ARBA00022692"/>
    </source>
</evidence>
<keyword evidence="6 9" id="KW-0472">Membrane</keyword>
<dbReference type="EMBL" id="JACEEZ010016236">
    <property type="protein sequence ID" value="KAG0718311.1"/>
    <property type="molecule type" value="Genomic_DNA"/>
</dbReference>
<keyword evidence="12" id="KW-1185">Reference proteome</keyword>
<evidence type="ECO:0000256" key="2">
    <source>
        <dbReference type="ARBA" id="ARBA00008685"/>
    </source>
</evidence>
<keyword evidence="4 9" id="KW-0812">Transmembrane</keyword>
<sequence length="286" mass="31971">MHVIITATNSNTFTTTSFHGSMNVSIYALFLGLTCNSRLPGSDVVVAGLWLGQALVDQTVARLPAAPGTRPLVATWWLAALVLSTSYKGSIIAFLTVPVQTPRLSTLKQVVDTDYRLSMLDYGAFLPGLLRTSADQVYRSLGQRLELLHSYEVIKEEIESGHAFVEGTHYTQALLVRWGMEDVYVVDEKMFPNYNAWAFRKGTPWKHLFDRYLMRMVEAGLVDYWHRQTLHSFRQDHGLLATTLHRGRLSLRPLSLHDTQGTFLLVAIILGAAIITLGLEILSPPS</sequence>
<dbReference type="PANTHER" id="PTHR42643">
    <property type="entry name" value="IONOTROPIC RECEPTOR 20A-RELATED"/>
    <property type="match status" value="1"/>
</dbReference>
<comment type="subcellular location">
    <subcellularLocation>
        <location evidence="1">Cell membrane</location>
        <topology evidence="1">Multi-pass membrane protein</topology>
    </subcellularLocation>
</comment>
<accession>A0A8J4Y6V2</accession>
<keyword evidence="5 9" id="KW-1133">Transmembrane helix</keyword>
<evidence type="ECO:0000256" key="7">
    <source>
        <dbReference type="ARBA" id="ARBA00023170"/>
    </source>
</evidence>
<gene>
    <name evidence="11" type="primary">Ir93a_1</name>
    <name evidence="11" type="ORF">GWK47_052625</name>
</gene>
<reference evidence="11" key="1">
    <citation type="submission" date="2020-07" db="EMBL/GenBank/DDBJ databases">
        <title>The High-quality genome of the commercially important snow crab, Chionoecetes opilio.</title>
        <authorList>
            <person name="Jeong J.-H."/>
            <person name="Ryu S."/>
        </authorList>
    </citation>
    <scope>NUCLEOTIDE SEQUENCE</scope>
    <source>
        <strain evidence="11">MADBK_172401_WGS</strain>
        <tissue evidence="11">Digestive gland</tissue>
    </source>
</reference>
<evidence type="ECO:0000256" key="6">
    <source>
        <dbReference type="ARBA" id="ARBA00023136"/>
    </source>
</evidence>